<protein>
    <submittedName>
        <fullName evidence="2">15493_t:CDS:1</fullName>
    </submittedName>
</protein>
<proteinExistence type="predicted"/>
<evidence type="ECO:0000313" key="3">
    <source>
        <dbReference type="Proteomes" id="UP000789570"/>
    </source>
</evidence>
<dbReference type="EMBL" id="CAJVPQ010007580">
    <property type="protein sequence ID" value="CAG8698323.1"/>
    <property type="molecule type" value="Genomic_DNA"/>
</dbReference>
<feature type="transmembrane region" description="Helical" evidence="1">
    <location>
        <begin position="35"/>
        <end position="56"/>
    </location>
</feature>
<dbReference type="Proteomes" id="UP000789570">
    <property type="component" value="Unassembled WGS sequence"/>
</dbReference>
<feature type="non-terminal residue" evidence="2">
    <location>
        <position position="98"/>
    </location>
</feature>
<comment type="caution">
    <text evidence="2">The sequence shown here is derived from an EMBL/GenBank/DDBJ whole genome shotgun (WGS) entry which is preliminary data.</text>
</comment>
<keyword evidence="3" id="KW-1185">Reference proteome</keyword>
<keyword evidence="1" id="KW-1133">Transmembrane helix</keyword>
<keyword evidence="1" id="KW-0812">Transmembrane</keyword>
<organism evidence="2 3">
    <name type="scientific">Funneliformis caledonium</name>
    <dbReference type="NCBI Taxonomy" id="1117310"/>
    <lineage>
        <taxon>Eukaryota</taxon>
        <taxon>Fungi</taxon>
        <taxon>Fungi incertae sedis</taxon>
        <taxon>Mucoromycota</taxon>
        <taxon>Glomeromycotina</taxon>
        <taxon>Glomeromycetes</taxon>
        <taxon>Glomerales</taxon>
        <taxon>Glomeraceae</taxon>
        <taxon>Funneliformis</taxon>
    </lineage>
</organism>
<evidence type="ECO:0000313" key="2">
    <source>
        <dbReference type="EMBL" id="CAG8698323.1"/>
    </source>
</evidence>
<sequence>MWMIFIFTTVVIISSSLLSGYYNGEGRRGELIIAFSVQMALLWLGCVICWFSLFCYSRALVSLVKESVQLIGVDDESNNKRMNDILKNEKENIMFIFV</sequence>
<name>A0A9N9N355_9GLOM</name>
<accession>A0A9N9N355</accession>
<reference evidence="2" key="1">
    <citation type="submission" date="2021-06" db="EMBL/GenBank/DDBJ databases">
        <authorList>
            <person name="Kallberg Y."/>
            <person name="Tangrot J."/>
            <person name="Rosling A."/>
        </authorList>
    </citation>
    <scope>NUCLEOTIDE SEQUENCE</scope>
    <source>
        <strain evidence="2">UK204</strain>
    </source>
</reference>
<gene>
    <name evidence="2" type="ORF">FCALED_LOCUS13346</name>
</gene>
<dbReference type="AlphaFoldDB" id="A0A9N9N355"/>
<evidence type="ECO:0000256" key="1">
    <source>
        <dbReference type="SAM" id="Phobius"/>
    </source>
</evidence>
<keyword evidence="1" id="KW-0472">Membrane</keyword>